<dbReference type="InterPro" id="IPR010998">
    <property type="entry name" value="Integrase_recombinase_N"/>
</dbReference>
<dbReference type="SMART" id="SM00530">
    <property type="entry name" value="HTH_XRE"/>
    <property type="match status" value="1"/>
</dbReference>
<protein>
    <recommendedName>
        <fullName evidence="8">Site-specific integrase</fullName>
    </recommendedName>
</protein>
<dbReference type="InterPro" id="IPR050090">
    <property type="entry name" value="Tyrosine_recombinase_XerCD"/>
</dbReference>
<evidence type="ECO:0000256" key="1">
    <source>
        <dbReference type="ARBA" id="ARBA00008857"/>
    </source>
</evidence>
<proteinExistence type="inferred from homology"/>
<comment type="similarity">
    <text evidence="1">Belongs to the 'phage' integrase family.</text>
</comment>
<dbReference type="GO" id="GO:0006310">
    <property type="term" value="P:DNA recombination"/>
    <property type="evidence" value="ECO:0007669"/>
    <property type="project" value="UniProtKB-KW"/>
</dbReference>
<reference evidence="6 7" key="1">
    <citation type="submission" date="2018-03" db="EMBL/GenBank/DDBJ databases">
        <title>Complete genome sequencing of Faecalibacterium prausnitzii strains isolated from the human gut.</title>
        <authorList>
            <person name="Fitzgerald B.C."/>
            <person name="Shkoporov A.N."/>
            <person name="Ross P.R."/>
            <person name="Hill C."/>
        </authorList>
    </citation>
    <scope>NUCLEOTIDE SEQUENCE [LARGE SCALE GENOMIC DNA]</scope>
    <source>
        <strain evidence="6 7">ATCC 27768</strain>
    </source>
</reference>
<accession>A0A367G457</accession>
<feature type="domain" description="Tyr recombinase" evidence="5">
    <location>
        <begin position="251"/>
        <end position="450"/>
    </location>
</feature>
<organism evidence="6 7">
    <name type="scientific">Faecalibacterium prausnitzii</name>
    <dbReference type="NCBI Taxonomy" id="853"/>
    <lineage>
        <taxon>Bacteria</taxon>
        <taxon>Bacillati</taxon>
        <taxon>Bacillota</taxon>
        <taxon>Clostridia</taxon>
        <taxon>Eubacteriales</taxon>
        <taxon>Oscillospiraceae</taxon>
        <taxon>Faecalibacterium</taxon>
    </lineage>
</organism>
<dbReference type="Proteomes" id="UP000252378">
    <property type="component" value="Unassembled WGS sequence"/>
</dbReference>
<keyword evidence="2" id="KW-0238">DNA-binding</keyword>
<dbReference type="AlphaFoldDB" id="A0A367G457"/>
<dbReference type="PROSITE" id="PS50943">
    <property type="entry name" value="HTH_CROC1"/>
    <property type="match status" value="1"/>
</dbReference>
<dbReference type="Pfam" id="PF01381">
    <property type="entry name" value="HTH_3"/>
    <property type="match status" value="1"/>
</dbReference>
<dbReference type="GO" id="GO:0015074">
    <property type="term" value="P:DNA integration"/>
    <property type="evidence" value="ECO:0007669"/>
    <property type="project" value="InterPro"/>
</dbReference>
<evidence type="ECO:0008006" key="8">
    <source>
        <dbReference type="Google" id="ProtNLM"/>
    </source>
</evidence>
<dbReference type="Gene3D" id="1.10.443.10">
    <property type="entry name" value="Intergrase catalytic core"/>
    <property type="match status" value="1"/>
</dbReference>
<evidence type="ECO:0000256" key="3">
    <source>
        <dbReference type="ARBA" id="ARBA00023172"/>
    </source>
</evidence>
<dbReference type="CDD" id="cd00093">
    <property type="entry name" value="HTH_XRE"/>
    <property type="match status" value="1"/>
</dbReference>
<dbReference type="InterPro" id="IPR011010">
    <property type="entry name" value="DNA_brk_join_enz"/>
</dbReference>
<feature type="domain" description="HTH cro/C1-type" evidence="4">
    <location>
        <begin position="147"/>
        <end position="200"/>
    </location>
</feature>
<dbReference type="InterPro" id="IPR002104">
    <property type="entry name" value="Integrase_catalytic"/>
</dbReference>
<dbReference type="RefSeq" id="WP_113992972.1">
    <property type="nucleotide sequence ID" value="NZ_DAWEQT010000026.1"/>
</dbReference>
<evidence type="ECO:0000256" key="2">
    <source>
        <dbReference type="ARBA" id="ARBA00023125"/>
    </source>
</evidence>
<evidence type="ECO:0000259" key="4">
    <source>
        <dbReference type="PROSITE" id="PS50943"/>
    </source>
</evidence>
<dbReference type="Gene3D" id="1.10.260.40">
    <property type="entry name" value="lambda repressor-like DNA-binding domains"/>
    <property type="match status" value="1"/>
</dbReference>
<dbReference type="CDD" id="cd01189">
    <property type="entry name" value="INT_ICEBs1_C_like"/>
    <property type="match status" value="1"/>
</dbReference>
<evidence type="ECO:0000259" key="5">
    <source>
        <dbReference type="PROSITE" id="PS51898"/>
    </source>
</evidence>
<evidence type="ECO:0000313" key="6">
    <source>
        <dbReference type="EMBL" id="RCH44751.1"/>
    </source>
</evidence>
<dbReference type="PANTHER" id="PTHR30349">
    <property type="entry name" value="PHAGE INTEGRASE-RELATED"/>
    <property type="match status" value="1"/>
</dbReference>
<keyword evidence="3" id="KW-0233">DNA recombination</keyword>
<dbReference type="InterPro" id="IPR001387">
    <property type="entry name" value="Cro/C1-type_HTH"/>
</dbReference>
<dbReference type="PROSITE" id="PS51898">
    <property type="entry name" value="TYR_RECOMBINASE"/>
    <property type="match status" value="1"/>
</dbReference>
<dbReference type="InterPro" id="IPR013762">
    <property type="entry name" value="Integrase-like_cat_sf"/>
</dbReference>
<sequence>MASIKKRTGKNGVSYQITVSAGYDSTGRKMIHTKTWAPEKGMTPRQTEKALQRAAADFERSIELGFQLDNRQTFAEYAGYVLGLKEQEGCKVRTLDRYKELLVRINQAIGHLKLVDIRPQHLNAFYKNLGENGLRKGNGKATAKPALLEKVKQQGIKRPDLAQAAGVGTSTINAIMRGEKVRQEKAQAVAQALGAPLSELFKVEANTAPLSAKTVLEHHRLISTILAQAEKEMLVPYNAAEKATPPKVARAEPNYFQPAEIRAILDALDTEPLKWRTIVNLMIVTGCRRGEIMGLRWDRVSFDLNRIKIDRALLYTKSRGVYEDSTKTSDVRYLRLPAETMQLLREWKQEQEHNRLMCANLWTNSGYVFTQDDGQRMNPDSITAWLRGFSERHGLPHINPHAFRHTVASVLISNGTDVVTVSKQLGHASVTTTEGFYAHMIEEQKAKATECIADVLLRSGRRSGPDLNAIKQA</sequence>
<dbReference type="Gene3D" id="1.10.150.130">
    <property type="match status" value="1"/>
</dbReference>
<dbReference type="InterPro" id="IPR010982">
    <property type="entry name" value="Lambda_DNA-bd_dom_sf"/>
</dbReference>
<dbReference type="EMBL" id="PXUP01000014">
    <property type="protein sequence ID" value="RCH44751.1"/>
    <property type="molecule type" value="Genomic_DNA"/>
</dbReference>
<dbReference type="Pfam" id="PF00589">
    <property type="entry name" value="Phage_integrase"/>
    <property type="match status" value="1"/>
</dbReference>
<comment type="caution">
    <text evidence="6">The sequence shown here is derived from an EMBL/GenBank/DDBJ whole genome shotgun (WGS) entry which is preliminary data.</text>
</comment>
<name>A0A367G457_9FIRM</name>
<gene>
    <name evidence="6" type="ORF">C7J97_10325</name>
</gene>
<dbReference type="PANTHER" id="PTHR30349:SF41">
    <property type="entry name" value="INTEGRASE_RECOMBINASE PROTEIN MJ0367-RELATED"/>
    <property type="match status" value="1"/>
</dbReference>
<dbReference type="SUPFAM" id="SSF56349">
    <property type="entry name" value="DNA breaking-rejoining enzymes"/>
    <property type="match status" value="1"/>
</dbReference>
<evidence type="ECO:0000313" key="7">
    <source>
        <dbReference type="Proteomes" id="UP000252378"/>
    </source>
</evidence>
<dbReference type="GO" id="GO:0003677">
    <property type="term" value="F:DNA binding"/>
    <property type="evidence" value="ECO:0007669"/>
    <property type="project" value="UniProtKB-KW"/>
</dbReference>
<dbReference type="SUPFAM" id="SSF47413">
    <property type="entry name" value="lambda repressor-like DNA-binding domains"/>
    <property type="match status" value="1"/>
</dbReference>